<sequence>MSSTSSGCSWTANQKKDFENALAVFDRDITSRLDNAAKAVGRKTQEEVKKHYELLVEDITLIEPGPLRTRRPCQFHFQYHVHAYERSERVSNIAYDLEMASAPVKDQYARVYITIGDGGNIEGLATNMREPQPAYSAYREASFGHAIFDIKNQTHAFYGWHQNDDGVAVKADSMWFFNRFDHPVDDSTSSQS</sequence>
<organism evidence="7 8">
    <name type="scientific">Prunus avium</name>
    <name type="common">Cherry</name>
    <name type="synonym">Cerasus avium</name>
    <dbReference type="NCBI Taxonomy" id="42229"/>
    <lineage>
        <taxon>Eukaryota</taxon>
        <taxon>Viridiplantae</taxon>
        <taxon>Streptophyta</taxon>
        <taxon>Embryophyta</taxon>
        <taxon>Tracheophyta</taxon>
        <taxon>Spermatophyta</taxon>
        <taxon>Magnoliopsida</taxon>
        <taxon>eudicotyledons</taxon>
        <taxon>Gunneridae</taxon>
        <taxon>Pentapetalae</taxon>
        <taxon>rosids</taxon>
        <taxon>fabids</taxon>
        <taxon>Rosales</taxon>
        <taxon>Rosaceae</taxon>
        <taxon>Amygdaloideae</taxon>
        <taxon>Amygdaleae</taxon>
        <taxon>Prunus</taxon>
    </lineage>
</organism>
<dbReference type="InterPro" id="IPR029052">
    <property type="entry name" value="Metallo-depent_PP-like"/>
</dbReference>
<keyword evidence="5" id="KW-0539">Nucleus</keyword>
<keyword evidence="7" id="KW-1185">Reference proteome</keyword>
<protein>
    <submittedName>
        <fullName evidence="8">Purple acid phosphatase 10-like</fullName>
    </submittedName>
</protein>
<feature type="domain" description="Purple acid phosphatase C-terminal" evidence="6">
    <location>
        <begin position="111"/>
        <end position="167"/>
    </location>
</feature>
<dbReference type="KEGG" id="pavi:110768511"/>
<dbReference type="Gene3D" id="1.10.10.60">
    <property type="entry name" value="Homeodomain-like"/>
    <property type="match status" value="1"/>
</dbReference>
<dbReference type="InterPro" id="IPR009057">
    <property type="entry name" value="Homeodomain-like_sf"/>
</dbReference>
<dbReference type="SUPFAM" id="SSF56300">
    <property type="entry name" value="Metallo-dependent phosphatases"/>
    <property type="match status" value="1"/>
</dbReference>
<evidence type="ECO:0000256" key="1">
    <source>
        <dbReference type="ARBA" id="ARBA00004123"/>
    </source>
</evidence>
<dbReference type="RefSeq" id="XP_021827955.1">
    <property type="nucleotide sequence ID" value="XM_021972263.1"/>
</dbReference>
<dbReference type="Pfam" id="PF14008">
    <property type="entry name" value="Metallophos_C"/>
    <property type="match status" value="1"/>
</dbReference>
<keyword evidence="4" id="KW-0804">Transcription</keyword>
<dbReference type="SUPFAM" id="SSF46689">
    <property type="entry name" value="Homeodomain-like"/>
    <property type="match status" value="1"/>
</dbReference>
<name>A0A6P5TLL2_PRUAV</name>
<dbReference type="PANTHER" id="PTHR22953">
    <property type="entry name" value="ACID PHOSPHATASE RELATED"/>
    <property type="match status" value="1"/>
</dbReference>
<gene>
    <name evidence="8" type="primary">LOC110768511</name>
</gene>
<accession>A0A6P5TLL2</accession>
<evidence type="ECO:0000313" key="7">
    <source>
        <dbReference type="Proteomes" id="UP000515124"/>
    </source>
</evidence>
<dbReference type="FunFam" id="1.10.10.60:FF:000154">
    <property type="entry name" value="Transcription factor SRM1"/>
    <property type="match status" value="1"/>
</dbReference>
<dbReference type="PANTHER" id="PTHR22953:SF86">
    <property type="entry name" value="PURPLE ACID PHOSPHATASE 10"/>
    <property type="match status" value="1"/>
</dbReference>
<keyword evidence="3" id="KW-0805">Transcription regulation</keyword>
<dbReference type="GeneID" id="110768511"/>
<keyword evidence="2" id="KW-0732">Signal</keyword>
<evidence type="ECO:0000256" key="3">
    <source>
        <dbReference type="ARBA" id="ARBA00023015"/>
    </source>
</evidence>
<dbReference type="InterPro" id="IPR039331">
    <property type="entry name" value="PAPs-like"/>
</dbReference>
<dbReference type="Gene3D" id="3.60.21.10">
    <property type="match status" value="1"/>
</dbReference>
<dbReference type="GO" id="GO:0003993">
    <property type="term" value="F:acid phosphatase activity"/>
    <property type="evidence" value="ECO:0007669"/>
    <property type="project" value="InterPro"/>
</dbReference>
<evidence type="ECO:0000256" key="5">
    <source>
        <dbReference type="ARBA" id="ARBA00023242"/>
    </source>
</evidence>
<comment type="subcellular location">
    <subcellularLocation>
        <location evidence="1">Nucleus</location>
    </subcellularLocation>
</comment>
<proteinExistence type="predicted"/>
<dbReference type="AlphaFoldDB" id="A0A6P5TLL2"/>
<evidence type="ECO:0000313" key="8">
    <source>
        <dbReference type="RefSeq" id="XP_021827955.1"/>
    </source>
</evidence>
<evidence type="ECO:0000256" key="2">
    <source>
        <dbReference type="ARBA" id="ARBA00022729"/>
    </source>
</evidence>
<evidence type="ECO:0000259" key="6">
    <source>
        <dbReference type="Pfam" id="PF14008"/>
    </source>
</evidence>
<reference evidence="8" key="1">
    <citation type="submission" date="2025-08" db="UniProtKB">
        <authorList>
            <consortium name="RefSeq"/>
        </authorList>
    </citation>
    <scope>IDENTIFICATION</scope>
</reference>
<dbReference type="InterPro" id="IPR025733">
    <property type="entry name" value="PAPs_C"/>
</dbReference>
<dbReference type="Proteomes" id="UP000515124">
    <property type="component" value="Unplaced"/>
</dbReference>
<dbReference type="GO" id="GO:0005634">
    <property type="term" value="C:nucleus"/>
    <property type="evidence" value="ECO:0007669"/>
    <property type="project" value="UniProtKB-SubCell"/>
</dbReference>
<evidence type="ECO:0000256" key="4">
    <source>
        <dbReference type="ARBA" id="ARBA00023163"/>
    </source>
</evidence>